<dbReference type="PANTHER" id="PTHR23526:SF2">
    <property type="entry name" value="MAJOR FACILITATOR SUPERFAMILY (MFS) PROFILE DOMAIN-CONTAINING PROTEIN"/>
    <property type="match status" value="1"/>
</dbReference>
<organism evidence="3 4">
    <name type="scientific">Paenibacillus taihuensis</name>
    <dbReference type="NCBI Taxonomy" id="1156355"/>
    <lineage>
        <taxon>Bacteria</taxon>
        <taxon>Bacillati</taxon>
        <taxon>Bacillota</taxon>
        <taxon>Bacilli</taxon>
        <taxon>Bacillales</taxon>
        <taxon>Paenibacillaceae</taxon>
        <taxon>Paenibacillus</taxon>
    </lineage>
</organism>
<feature type="transmembrane region" description="Helical" evidence="2">
    <location>
        <begin position="43"/>
        <end position="68"/>
    </location>
</feature>
<gene>
    <name evidence="3" type="ORF">A8990_1132</name>
</gene>
<feature type="transmembrane region" description="Helical" evidence="2">
    <location>
        <begin position="132"/>
        <end position="155"/>
    </location>
</feature>
<evidence type="ECO:0000256" key="2">
    <source>
        <dbReference type="SAM" id="Phobius"/>
    </source>
</evidence>
<dbReference type="GO" id="GO:0022857">
    <property type="term" value="F:transmembrane transporter activity"/>
    <property type="evidence" value="ECO:0007669"/>
    <property type="project" value="InterPro"/>
</dbReference>
<feature type="transmembrane region" description="Helical" evidence="2">
    <location>
        <begin position="74"/>
        <end position="95"/>
    </location>
</feature>
<feature type="transmembrane region" description="Helical" evidence="2">
    <location>
        <begin position="335"/>
        <end position="360"/>
    </location>
</feature>
<dbReference type="GO" id="GO:0005886">
    <property type="term" value="C:plasma membrane"/>
    <property type="evidence" value="ECO:0007669"/>
    <property type="project" value="UniProtKB-SubCell"/>
</dbReference>
<proteinExistence type="predicted"/>
<dbReference type="SUPFAM" id="SSF103473">
    <property type="entry name" value="MFS general substrate transporter"/>
    <property type="match status" value="1"/>
</dbReference>
<evidence type="ECO:0000313" key="3">
    <source>
        <dbReference type="EMBL" id="REE85086.1"/>
    </source>
</evidence>
<dbReference type="InterPro" id="IPR036259">
    <property type="entry name" value="MFS_trans_sf"/>
</dbReference>
<protein>
    <submittedName>
        <fullName evidence="3">YQGE family putative transporter</fullName>
    </submittedName>
</protein>
<feature type="transmembrane region" description="Helical" evidence="2">
    <location>
        <begin position="247"/>
        <end position="274"/>
    </location>
</feature>
<dbReference type="Gene3D" id="1.20.1250.20">
    <property type="entry name" value="MFS general substrate transporter like domains"/>
    <property type="match status" value="1"/>
</dbReference>
<dbReference type="InterPro" id="IPR011701">
    <property type="entry name" value="MFS"/>
</dbReference>
<keyword evidence="4" id="KW-1185">Reference proteome</keyword>
<dbReference type="RefSeq" id="WP_245995990.1">
    <property type="nucleotide sequence ID" value="NZ_QTTN01000013.1"/>
</dbReference>
<keyword evidence="2" id="KW-0812">Transmembrane</keyword>
<feature type="transmembrane region" description="Helical" evidence="2">
    <location>
        <begin position="310"/>
        <end position="329"/>
    </location>
</feature>
<dbReference type="AlphaFoldDB" id="A0A3D9S731"/>
<feature type="transmembrane region" description="Helical" evidence="2">
    <location>
        <begin position="198"/>
        <end position="220"/>
    </location>
</feature>
<feature type="transmembrane region" description="Helical" evidence="2">
    <location>
        <begin position="405"/>
        <end position="424"/>
    </location>
</feature>
<evidence type="ECO:0000313" key="4">
    <source>
        <dbReference type="Proteomes" id="UP000256304"/>
    </source>
</evidence>
<feature type="transmembrane region" description="Helical" evidence="2">
    <location>
        <begin position="280"/>
        <end position="298"/>
    </location>
</feature>
<dbReference type="EMBL" id="QTTN01000013">
    <property type="protein sequence ID" value="REE85086.1"/>
    <property type="molecule type" value="Genomic_DNA"/>
</dbReference>
<reference evidence="3 4" key="1">
    <citation type="submission" date="2018-08" db="EMBL/GenBank/DDBJ databases">
        <title>Genomic Encyclopedia of Type Strains, Phase III (KMG-III): the genomes of soil and plant-associated and newly described type strains.</title>
        <authorList>
            <person name="Whitman W."/>
        </authorList>
    </citation>
    <scope>NUCLEOTIDE SEQUENCE [LARGE SCALE GENOMIC DNA]</scope>
    <source>
        <strain evidence="3 4">CGMCC 1.10966</strain>
    </source>
</reference>
<feature type="transmembrane region" description="Helical" evidence="2">
    <location>
        <begin position="107"/>
        <end position="126"/>
    </location>
</feature>
<keyword evidence="2" id="KW-0472">Membrane</keyword>
<dbReference type="PANTHER" id="PTHR23526">
    <property type="entry name" value="INTEGRAL MEMBRANE TRANSPORT PROTEIN-RELATED"/>
    <property type="match status" value="1"/>
</dbReference>
<comment type="caution">
    <text evidence="3">The sequence shown here is derived from an EMBL/GenBank/DDBJ whole genome shotgun (WGS) entry which is preliminary data.</text>
</comment>
<keyword evidence="2" id="KW-1133">Transmembrane helix</keyword>
<evidence type="ECO:0000256" key="1">
    <source>
        <dbReference type="ARBA" id="ARBA00004651"/>
    </source>
</evidence>
<dbReference type="Pfam" id="PF07690">
    <property type="entry name" value="MFS_1"/>
    <property type="match status" value="1"/>
</dbReference>
<name>A0A3D9S731_9BACL</name>
<comment type="subcellular location">
    <subcellularLocation>
        <location evidence="1">Cell membrane</location>
        <topology evidence="1">Multi-pass membrane protein</topology>
    </subcellularLocation>
</comment>
<accession>A0A3D9S731</accession>
<dbReference type="InterPro" id="IPR052528">
    <property type="entry name" value="Sugar_transport-like"/>
</dbReference>
<dbReference type="Proteomes" id="UP000256304">
    <property type="component" value="Unassembled WGS sequence"/>
</dbReference>
<feature type="transmembrane region" description="Helical" evidence="2">
    <location>
        <begin position="167"/>
        <end position="186"/>
    </location>
</feature>
<sequence>MEQGKHSVQSRWYAGKSHEKVRTFESGGNKRNSDSRALDSQAILLLAVQALLGIANALSGTFLPIYLFKESGSFALIGWFNLTQFIVSGLTFWLAGKWVKQHNKMNSLRLGVALSGVFYFVVLLLGKTSVSYIVPLGMLIGIGNGCFWLAFNVVYFEITEPGNRDRFNGWAGLLGSAAGIIAPWVSGWLITMNKGERGYSIIFTVSAIIFAVAVVLSFWLKKRESSGTYEWFHGFRILRERGNRWRFAVPAIIAQGVREGVFMFFVGLLVFIATKNEGKLGNFSLITSLMALVSFWLIGRFLKPHRRNMAMMIGSIAVTSIVAVLFMTLNYRTLLIFGLGTALFMPLYVIPMTSAVFDLIGSDEDSAKQREEFVILREAGLTIGRIIGVTAYLSVLPFIDSSKYVVPSLMLAVGAFPIVGWLLMRPLLRAAPVDKERASPSRG</sequence>